<evidence type="ECO:0000256" key="7">
    <source>
        <dbReference type="SAM" id="SignalP"/>
    </source>
</evidence>
<dbReference type="SUPFAM" id="SSF81296">
    <property type="entry name" value="E set domains"/>
    <property type="match status" value="1"/>
</dbReference>
<gene>
    <name evidence="9" type="ORF">RFF62_02365</name>
</gene>
<evidence type="ECO:0000259" key="8">
    <source>
        <dbReference type="PROSITE" id="PS51166"/>
    </source>
</evidence>
<dbReference type="InterPro" id="IPR013784">
    <property type="entry name" value="Carb-bd-like_fold"/>
</dbReference>
<dbReference type="SMART" id="SM00642">
    <property type="entry name" value="Aamy"/>
    <property type="match status" value="1"/>
</dbReference>
<feature type="signal peptide" evidence="7">
    <location>
        <begin position="1"/>
        <end position="29"/>
    </location>
</feature>
<dbReference type="GO" id="GO:0016787">
    <property type="term" value="F:hydrolase activity"/>
    <property type="evidence" value="ECO:0007669"/>
    <property type="project" value="UniProtKB-KW"/>
</dbReference>
<keyword evidence="4 7" id="KW-0732">Signal</keyword>
<evidence type="ECO:0000256" key="3">
    <source>
        <dbReference type="ARBA" id="ARBA00022723"/>
    </source>
</evidence>
<dbReference type="PROSITE" id="PS51166">
    <property type="entry name" value="CBM20"/>
    <property type="match status" value="1"/>
</dbReference>
<dbReference type="Gene3D" id="2.60.40.1180">
    <property type="entry name" value="Golgi alpha-mannosidase II"/>
    <property type="match status" value="1"/>
</dbReference>
<evidence type="ECO:0000313" key="10">
    <source>
        <dbReference type="Proteomes" id="UP001228446"/>
    </source>
</evidence>
<comment type="caution">
    <text evidence="9">The sequence shown here is derived from an EMBL/GenBank/DDBJ whole genome shotgun (WGS) entry which is preliminary data.</text>
</comment>
<dbReference type="SUPFAM" id="SSF51445">
    <property type="entry name" value="(Trans)glycosidases"/>
    <property type="match status" value="1"/>
</dbReference>
<dbReference type="Pfam" id="PF00128">
    <property type="entry name" value="Alpha-amylase"/>
    <property type="match status" value="1"/>
</dbReference>
<dbReference type="SMART" id="SM01065">
    <property type="entry name" value="CBM_2"/>
    <property type="match status" value="1"/>
</dbReference>
<dbReference type="Gene3D" id="2.60.40.10">
    <property type="entry name" value="Immunoglobulins"/>
    <property type="match status" value="2"/>
</dbReference>
<dbReference type="RefSeq" id="WP_308937688.1">
    <property type="nucleotide sequence ID" value="NZ_JAVIBP010000004.1"/>
</dbReference>
<dbReference type="EMBL" id="JAVIBX010000005">
    <property type="protein sequence ID" value="MDQ8832653.1"/>
    <property type="molecule type" value="Genomic_DNA"/>
</dbReference>
<proteinExistence type="inferred from homology"/>
<protein>
    <submittedName>
        <fullName evidence="9">Alpha-amylase family glycosyl hydrolase</fullName>
    </submittedName>
</protein>
<dbReference type="Pfam" id="PF00686">
    <property type="entry name" value="CBM_20"/>
    <property type="match status" value="1"/>
</dbReference>
<dbReference type="CDD" id="cd00604">
    <property type="entry name" value="IPT_CGTD"/>
    <property type="match status" value="1"/>
</dbReference>
<evidence type="ECO:0000256" key="4">
    <source>
        <dbReference type="ARBA" id="ARBA00022729"/>
    </source>
</evidence>
<dbReference type="PRINTS" id="PR00110">
    <property type="entry name" value="ALPHAAMYLASE"/>
</dbReference>
<dbReference type="InterPro" id="IPR002044">
    <property type="entry name" value="CBM20"/>
</dbReference>
<evidence type="ECO:0000256" key="2">
    <source>
        <dbReference type="ARBA" id="ARBA00008061"/>
    </source>
</evidence>
<keyword evidence="3" id="KW-0479">Metal-binding</keyword>
<evidence type="ECO:0000313" key="9">
    <source>
        <dbReference type="EMBL" id="MDQ8832653.1"/>
    </source>
</evidence>
<organism evidence="9 10">
    <name type="scientific">Streptococcus ruminantium</name>
    <dbReference type="NCBI Taxonomy" id="1917441"/>
    <lineage>
        <taxon>Bacteria</taxon>
        <taxon>Bacillati</taxon>
        <taxon>Bacillota</taxon>
        <taxon>Bacilli</taxon>
        <taxon>Lactobacillales</taxon>
        <taxon>Streptococcaceae</taxon>
        <taxon>Streptococcus</taxon>
    </lineage>
</organism>
<dbReference type="InterPro" id="IPR017853">
    <property type="entry name" value="GH"/>
</dbReference>
<dbReference type="Proteomes" id="UP001228446">
    <property type="component" value="Unassembled WGS sequence"/>
</dbReference>
<reference evidence="9 10" key="1">
    <citation type="submission" date="2023-08" db="EMBL/GenBank/DDBJ databases">
        <title>Streptococcus ruminantium-associated sheep mastitis outbreak detected in Italy is distinct from bovine isolates.</title>
        <authorList>
            <person name="Rosa M.N."/>
            <person name="Vezina B."/>
            <person name="Tola S."/>
        </authorList>
    </citation>
    <scope>NUCLEOTIDE SEQUENCE [LARGE SCALE GENOMIC DNA]</scope>
    <source>
        <strain evidence="9 10">OM6730</strain>
    </source>
</reference>
<dbReference type="InterPro" id="IPR006046">
    <property type="entry name" value="Alpha_amylase"/>
</dbReference>
<dbReference type="PANTHER" id="PTHR10357:SF215">
    <property type="entry name" value="ALPHA-AMYLASE 1"/>
    <property type="match status" value="1"/>
</dbReference>
<dbReference type="InterPro" id="IPR006048">
    <property type="entry name" value="A-amylase/branching_C"/>
</dbReference>
<dbReference type="InterPro" id="IPR013780">
    <property type="entry name" value="Glyco_hydro_b"/>
</dbReference>
<dbReference type="InterPro" id="IPR031319">
    <property type="entry name" value="A-amylase_C"/>
</dbReference>
<keyword evidence="5" id="KW-0106">Calcium</keyword>
<comment type="cofactor">
    <cofactor evidence="1">
        <name>Ca(2+)</name>
        <dbReference type="ChEBI" id="CHEBI:29108"/>
    </cofactor>
</comment>
<accession>A0ABU1B1B5</accession>
<keyword evidence="9" id="KW-0378">Hydrolase</keyword>
<dbReference type="CDD" id="cd11320">
    <property type="entry name" value="AmyAc_AmyMalt_CGTase_like"/>
    <property type="match status" value="1"/>
</dbReference>
<dbReference type="SMART" id="SM00632">
    <property type="entry name" value="Aamy_C"/>
    <property type="match status" value="1"/>
</dbReference>
<evidence type="ECO:0000256" key="1">
    <source>
        <dbReference type="ARBA" id="ARBA00001913"/>
    </source>
</evidence>
<dbReference type="PANTHER" id="PTHR10357">
    <property type="entry name" value="ALPHA-AMYLASE FAMILY MEMBER"/>
    <property type="match status" value="1"/>
</dbReference>
<dbReference type="InterPro" id="IPR013783">
    <property type="entry name" value="Ig-like_fold"/>
</dbReference>
<comment type="similarity">
    <text evidence="2 6">Belongs to the glycosyl hydrolase 13 family.</text>
</comment>
<sequence length="709" mass="79506">MNKKLLSKSLIVLATGLLSIMCCTTNLMAETYRSVENRADFSSDVIYQIITDRFADGDETNNPKGEIFDKADLRKYHGGDWRGIINKIEDGYLTNLGITAIWISSPVENITTIDPTNQSAAYHGYWARDFFKTNAAFGTEEDFKELVSTAHKHGIKIVIDFAPNHTSTAEYNGLVFPEDGALYKKGELLGKFSSDTAKIFNHEGWTNYSTYENGIYHSLYGLADLNNLNPTVDQYMKEAIETWIDLGIDGIRVDVVKHMSLGWQKNWLSYIYEKKGLFVFGEWYTGGTEAEPEMTHFANESGMSLLDFRFANSIRSLFTNSNYTMTDFYNVIKATEKDYEEVNDQVTFIDNHDMSRFSSIVNGNQVAVNQAYALLLTSRGVPTIYYGTEQYDKGDSDPHNRGDISSFDTSSDAYKIISKLSVLRKQNKALAYGSTEERWINSDVLVFERKFGEHVALIAVNKGSNNYQIENLKTSLPQGQYNDELSSLLSGNSIQVGVEGQVSSFSLAPNAVGVWVYNNQSNKLLLGDVDPSMGKTGNELTLTGEGFGDRQGKVHFGNHEAQVTTWSDTLIRVTIPSITSGKYDIKVSNTSGEEDVYKNFEVLSGSQIPFRMIVDNAMTIPGENLYIVGNVAELGNWDTNKAIGPLFNATASIAQYPSWFYDLSLPINKNIEYKFIKKNQYGQIVWEGGENHLLETGNEAMIVRTQWQN</sequence>
<name>A0ABU1B1B5_9STRE</name>
<dbReference type="Pfam" id="PF02806">
    <property type="entry name" value="Alpha-amylase_C"/>
    <property type="match status" value="1"/>
</dbReference>
<feature type="chain" id="PRO_5046785060" evidence="7">
    <location>
        <begin position="30"/>
        <end position="709"/>
    </location>
</feature>
<dbReference type="InterPro" id="IPR006047">
    <property type="entry name" value="GH13_cat_dom"/>
</dbReference>
<dbReference type="Gene3D" id="3.20.20.80">
    <property type="entry name" value="Glycosidases"/>
    <property type="match status" value="1"/>
</dbReference>
<evidence type="ECO:0000256" key="6">
    <source>
        <dbReference type="RuleBase" id="RU003615"/>
    </source>
</evidence>
<feature type="domain" description="CBM20" evidence="8">
    <location>
        <begin position="602"/>
        <end position="709"/>
    </location>
</feature>
<dbReference type="Pfam" id="PF01833">
    <property type="entry name" value="TIG"/>
    <property type="match status" value="1"/>
</dbReference>
<dbReference type="SUPFAM" id="SSF49452">
    <property type="entry name" value="Starch-binding domain-like"/>
    <property type="match status" value="1"/>
</dbReference>
<keyword evidence="10" id="KW-1185">Reference proteome</keyword>
<dbReference type="SUPFAM" id="SSF51011">
    <property type="entry name" value="Glycosyl hydrolase domain"/>
    <property type="match status" value="1"/>
</dbReference>
<evidence type="ECO:0000256" key="5">
    <source>
        <dbReference type="ARBA" id="ARBA00022837"/>
    </source>
</evidence>
<dbReference type="InterPro" id="IPR014756">
    <property type="entry name" value="Ig_E-set"/>
</dbReference>
<dbReference type="InterPro" id="IPR002909">
    <property type="entry name" value="IPT_dom"/>
</dbReference>